<reference evidence="1 2" key="1">
    <citation type="submission" date="2019-04" db="EMBL/GenBank/DDBJ databases">
        <title>Comparative genomics and transcriptomics to analyze fruiting body development in filamentous ascomycetes.</title>
        <authorList>
            <consortium name="DOE Joint Genome Institute"/>
            <person name="Lutkenhaus R."/>
            <person name="Traeger S."/>
            <person name="Breuer J."/>
            <person name="Kuo A."/>
            <person name="Lipzen A."/>
            <person name="Pangilinan J."/>
            <person name="Dilworth D."/>
            <person name="Sandor L."/>
            <person name="Poggeler S."/>
            <person name="Barry K."/>
            <person name="Grigoriev I.V."/>
            <person name="Nowrousian M."/>
        </authorList>
    </citation>
    <scope>NUCLEOTIDE SEQUENCE [LARGE SCALE GENOMIC DNA]</scope>
    <source>
        <strain evidence="1 2">CBS 389.68</strain>
    </source>
</reference>
<name>A0A4S2MMF1_9PEZI</name>
<evidence type="ECO:0000313" key="1">
    <source>
        <dbReference type="EMBL" id="TGZ78232.1"/>
    </source>
</evidence>
<protein>
    <submittedName>
        <fullName evidence="1">Uncharacterized protein</fullName>
    </submittedName>
</protein>
<keyword evidence="2" id="KW-1185">Reference proteome</keyword>
<proteinExistence type="predicted"/>
<sequence length="125" mass="14765">MSSTSPPEPNCHRTTINDQPLELSERDSGVFRMYYPDFIHEHILLRDSDVWLLRNSQGRSLASYGSEYGYYLAGYYWKCWACDQKQRIFLKDCRRCAKKRCVEDLVFIRMFLGVSEDGVGWDFEV</sequence>
<evidence type="ECO:0000313" key="2">
    <source>
        <dbReference type="Proteomes" id="UP000298138"/>
    </source>
</evidence>
<accession>A0A4S2MMF1</accession>
<dbReference type="InParanoid" id="A0A4S2MMF1"/>
<dbReference type="AlphaFoldDB" id="A0A4S2MMF1"/>
<dbReference type="EMBL" id="ML220144">
    <property type="protein sequence ID" value="TGZ78232.1"/>
    <property type="molecule type" value="Genomic_DNA"/>
</dbReference>
<organism evidence="1 2">
    <name type="scientific">Ascodesmis nigricans</name>
    <dbReference type="NCBI Taxonomy" id="341454"/>
    <lineage>
        <taxon>Eukaryota</taxon>
        <taxon>Fungi</taxon>
        <taxon>Dikarya</taxon>
        <taxon>Ascomycota</taxon>
        <taxon>Pezizomycotina</taxon>
        <taxon>Pezizomycetes</taxon>
        <taxon>Pezizales</taxon>
        <taxon>Ascodesmidaceae</taxon>
        <taxon>Ascodesmis</taxon>
    </lineage>
</organism>
<gene>
    <name evidence="1" type="ORF">EX30DRAFT_343449</name>
</gene>
<dbReference type="Proteomes" id="UP000298138">
    <property type="component" value="Unassembled WGS sequence"/>
</dbReference>